<evidence type="ECO:0000313" key="2">
    <source>
        <dbReference type="Proteomes" id="UP001338137"/>
    </source>
</evidence>
<dbReference type="InterPro" id="IPR036638">
    <property type="entry name" value="HLH_DNA-bd_sf"/>
</dbReference>
<dbReference type="EMBL" id="JARLKY010000051">
    <property type="protein sequence ID" value="MEC0229477.1"/>
    <property type="molecule type" value="Genomic_DNA"/>
</dbReference>
<comment type="caution">
    <text evidence="1">The sequence shown here is derived from an EMBL/GenBank/DDBJ whole genome shotgun (WGS) entry which is preliminary data.</text>
</comment>
<dbReference type="Pfam" id="PF09388">
    <property type="entry name" value="SpoOE-like"/>
    <property type="match status" value="1"/>
</dbReference>
<organism evidence="1 2">
    <name type="scientific">Paenibacillus alba</name>
    <dbReference type="NCBI Taxonomy" id="1197127"/>
    <lineage>
        <taxon>Bacteria</taxon>
        <taxon>Bacillati</taxon>
        <taxon>Bacillota</taxon>
        <taxon>Bacilli</taxon>
        <taxon>Bacillales</taxon>
        <taxon>Paenibacillaceae</taxon>
        <taxon>Paenibacillus</taxon>
    </lineage>
</organism>
<name>A0ABU6G5N1_9BACL</name>
<dbReference type="SUPFAM" id="SSF140500">
    <property type="entry name" value="BAS1536-like"/>
    <property type="match status" value="1"/>
</dbReference>
<dbReference type="InterPro" id="IPR018540">
    <property type="entry name" value="Spo0E-like"/>
</dbReference>
<reference evidence="1 2" key="1">
    <citation type="submission" date="2023-03" db="EMBL/GenBank/DDBJ databases">
        <title>Bacillus Genome Sequencing.</title>
        <authorList>
            <person name="Dunlap C."/>
        </authorList>
    </citation>
    <scope>NUCLEOTIDE SEQUENCE [LARGE SCALE GENOMIC DNA]</scope>
    <source>
        <strain evidence="1 2">BD-533</strain>
    </source>
</reference>
<protein>
    <submittedName>
        <fullName evidence="1">Aspartyl-phosphate phosphatase Spo0E family protein</fullName>
    </submittedName>
</protein>
<proteinExistence type="predicted"/>
<evidence type="ECO:0000313" key="1">
    <source>
        <dbReference type="EMBL" id="MEC0229477.1"/>
    </source>
</evidence>
<gene>
    <name evidence="1" type="ORF">P4I72_20320</name>
</gene>
<keyword evidence="2" id="KW-1185">Reference proteome</keyword>
<dbReference type="RefSeq" id="WP_173227842.1">
    <property type="nucleotide sequence ID" value="NZ_JABMKZ010000066.1"/>
</dbReference>
<sequence>MTKPILLDEIESFRSQLNKLVQDHNLNELLDPNVIRLSQELDDLIVSFTVDNQPLEFSYSNK</sequence>
<dbReference type="Proteomes" id="UP001338137">
    <property type="component" value="Unassembled WGS sequence"/>
</dbReference>
<accession>A0ABU6G5N1</accession>
<dbReference type="Gene3D" id="4.10.280.10">
    <property type="entry name" value="Helix-loop-helix DNA-binding domain"/>
    <property type="match status" value="1"/>
</dbReference>
<dbReference type="InterPro" id="IPR037208">
    <property type="entry name" value="Spo0E-like_sf"/>
</dbReference>